<evidence type="ECO:0000313" key="8">
    <source>
        <dbReference type="Proteomes" id="UP000645676"/>
    </source>
</evidence>
<dbReference type="SMR" id="A0A832WKP5"/>
<dbReference type="Gene3D" id="1.20.1440.20">
    <property type="entry name" value="LemA-like domain"/>
    <property type="match status" value="1"/>
</dbReference>
<dbReference type="SUPFAM" id="SSF140478">
    <property type="entry name" value="LemA-like"/>
    <property type="match status" value="1"/>
</dbReference>
<dbReference type="AlphaFoldDB" id="A0A832WKP5"/>
<gene>
    <name evidence="7" type="ORF">HA335_01305</name>
</gene>
<keyword evidence="3" id="KW-0812">Transmembrane</keyword>
<dbReference type="PANTHER" id="PTHR34478:SF1">
    <property type="entry name" value="PROTEIN LEMA"/>
    <property type="match status" value="1"/>
</dbReference>
<comment type="caution">
    <text evidence="7">The sequence shown here is derived from an EMBL/GenBank/DDBJ whole genome shotgun (WGS) entry which is preliminary data.</text>
</comment>
<dbReference type="InterPro" id="IPR023353">
    <property type="entry name" value="LemA-like_dom_sf"/>
</dbReference>
<evidence type="ECO:0000256" key="2">
    <source>
        <dbReference type="ARBA" id="ARBA00008854"/>
    </source>
</evidence>
<dbReference type="Proteomes" id="UP000645676">
    <property type="component" value="Unassembled WGS sequence"/>
</dbReference>
<dbReference type="RefSeq" id="WP_010871101.1">
    <property type="nucleotide sequence ID" value="NC_000909.1"/>
</dbReference>
<name>A0A832WKP5_9EURY</name>
<dbReference type="GO" id="GO:0016020">
    <property type="term" value="C:membrane"/>
    <property type="evidence" value="ECO:0007669"/>
    <property type="project" value="UniProtKB-SubCell"/>
</dbReference>
<organism evidence="7 8">
    <name type="scientific">Methanocaldococcus jannaschii</name>
    <dbReference type="NCBI Taxonomy" id="2190"/>
    <lineage>
        <taxon>Archaea</taxon>
        <taxon>Methanobacteriati</taxon>
        <taxon>Methanobacteriota</taxon>
        <taxon>Methanomada group</taxon>
        <taxon>Methanococci</taxon>
        <taxon>Methanococcales</taxon>
        <taxon>Methanocaldococcaceae</taxon>
        <taxon>Methanocaldococcus</taxon>
    </lineage>
</organism>
<evidence type="ECO:0000256" key="5">
    <source>
        <dbReference type="ARBA" id="ARBA00023136"/>
    </source>
</evidence>
<dbReference type="InterPro" id="IPR007156">
    <property type="entry name" value="MamQ_LemA"/>
</dbReference>
<keyword evidence="5" id="KW-0472">Membrane</keyword>
<sequence length="189" mass="21824">MLMLLLIIVGLILALIVLGIVIYIVSIYNRFQTLKNGAEATLGQIRVALKKRLDMINQLVEAVKSYASFEKETLTKITELRSSVLKANTAEEIQNIERESRNILGNILVAVENYPELKTSETVKELMDAIKEIEDEIARHRYTYNNIVQEFNTKIDTFPSNIVANLFGFRKMDYLQFEEEIYERPKISF</sequence>
<evidence type="ECO:0000256" key="3">
    <source>
        <dbReference type="ARBA" id="ARBA00022692"/>
    </source>
</evidence>
<comment type="subcellular location">
    <subcellularLocation>
        <location evidence="1">Membrane</location>
        <topology evidence="1">Single-pass membrane protein</topology>
    </subcellularLocation>
</comment>
<evidence type="ECO:0000256" key="4">
    <source>
        <dbReference type="ARBA" id="ARBA00022989"/>
    </source>
</evidence>
<feature type="coiled-coil region" evidence="6">
    <location>
        <begin position="123"/>
        <end position="150"/>
    </location>
</feature>
<dbReference type="OMA" id="IAYSRQF"/>
<evidence type="ECO:0000313" key="7">
    <source>
        <dbReference type="EMBL" id="HII59211.1"/>
    </source>
</evidence>
<dbReference type="PANTHER" id="PTHR34478">
    <property type="entry name" value="PROTEIN LEMA"/>
    <property type="match status" value="1"/>
</dbReference>
<keyword evidence="6" id="KW-0175">Coiled coil</keyword>
<dbReference type="Pfam" id="PF04011">
    <property type="entry name" value="LemA"/>
    <property type="match status" value="1"/>
</dbReference>
<proteinExistence type="inferred from homology"/>
<evidence type="ECO:0000256" key="1">
    <source>
        <dbReference type="ARBA" id="ARBA00004167"/>
    </source>
</evidence>
<evidence type="ECO:0000256" key="6">
    <source>
        <dbReference type="SAM" id="Coils"/>
    </source>
</evidence>
<reference evidence="7" key="1">
    <citation type="journal article" date="2020" name="bioRxiv">
        <title>A rank-normalized archaeal taxonomy based on genome phylogeny resolves widespread incomplete and uneven classifications.</title>
        <authorList>
            <person name="Rinke C."/>
            <person name="Chuvochina M."/>
            <person name="Mussig A.J."/>
            <person name="Chaumeil P.-A."/>
            <person name="Waite D.W."/>
            <person name="Whitman W.B."/>
            <person name="Parks D.H."/>
            <person name="Hugenholtz P."/>
        </authorList>
    </citation>
    <scope>NUCLEOTIDE SEQUENCE</scope>
    <source>
        <strain evidence="7">UBA8849</strain>
    </source>
</reference>
<protein>
    <submittedName>
        <fullName evidence="7">LemA family protein</fullName>
    </submittedName>
</protein>
<dbReference type="EMBL" id="DUJR01000005">
    <property type="protein sequence ID" value="HII59211.1"/>
    <property type="molecule type" value="Genomic_DNA"/>
</dbReference>
<accession>A0A832WKP5</accession>
<comment type="similarity">
    <text evidence="2">Belongs to the LemA family.</text>
</comment>
<keyword evidence="4" id="KW-1133">Transmembrane helix</keyword>